<evidence type="ECO:0000259" key="1">
    <source>
        <dbReference type="PROSITE" id="PS50878"/>
    </source>
</evidence>
<dbReference type="InterPro" id="IPR000477">
    <property type="entry name" value="RT_dom"/>
</dbReference>
<keyword evidence="2" id="KW-0695">RNA-directed DNA polymerase</keyword>
<dbReference type="InterPro" id="IPR002711">
    <property type="entry name" value="HNH"/>
</dbReference>
<dbReference type="AlphaFoldDB" id="A0A2N8PRE1"/>
<reference evidence="2 3" key="1">
    <citation type="submission" date="2018-12" db="EMBL/GenBank/DDBJ databases">
        <title>A novel vanA-carrying plasmid in a clinical isolate of Enterococcus avium.</title>
        <authorList>
            <person name="Bernasconi O.J."/>
            <person name="Luzzaro F."/>
            <person name="Endimiani A."/>
        </authorList>
    </citation>
    <scope>NUCLEOTIDE SEQUENCE [LARGE SCALE GENOMIC DNA]</scope>
    <source>
        <strain evidence="2 3">LC0559/18</strain>
    </source>
</reference>
<dbReference type="CDD" id="cd00085">
    <property type="entry name" value="HNHc"/>
    <property type="match status" value="1"/>
</dbReference>
<sequence>MSTKLRYWEYYNMQETFDWLFSKSQNNDTKGINLYKLITSEENILLAYRMIKSNTGSKTAGTDNVTIDKFKIEDKESFVSEIRKRLDDYQPQRVRRVEIPKDNGKKRPLGIPTMVDRLIQQMFKQILEPICEAKFYNHSYGFRPNRSTKHAIARCQHMVNIGKLHYVVDVDIKGFFDNVNHTKLIKQLYNIGIMDKRVLAIIYKMLKATIDTVGIPMKGTPQGGILSPLLSNVVLNDLDWWIAGQWETFESRTTYSHTPDKYRTLRESSKLKQMFIVRYADDFKIFTKDHKQAIKIYHAVKGFLENQLKLDISNEKSDITNLRKRSSEFLGFELRAVRKKNKFVANTHVSRKRKRTITLKLRDLIRKIQKNPIEKSIYDFNDFVLGIHNYYKSATQVANDFKDIKSKVFRCLGNRLKHCGKWEIPRSPPPPYKRLYKNNYLTVRIGRLCLFPVEDIKWVNSPCFNQKINDYEPNNRNSRHKQLKSSIAWEIQKMCRQQQYSNDTNLEYLDNKISKYSMQNGKCAITGKYLTSEEANCHHIIPKYLGGSDKFDNLVIVHERIHNLIHCSNEERAYRYIKLLNLQNKQIDKLNTYRKKSNLDVIH</sequence>
<dbReference type="Pfam" id="PF00078">
    <property type="entry name" value="RVT_1"/>
    <property type="match status" value="1"/>
</dbReference>
<dbReference type="Proteomes" id="UP000288388">
    <property type="component" value="Unassembled WGS sequence"/>
</dbReference>
<dbReference type="GO" id="GO:0003676">
    <property type="term" value="F:nucleic acid binding"/>
    <property type="evidence" value="ECO:0007669"/>
    <property type="project" value="InterPro"/>
</dbReference>
<dbReference type="InterPro" id="IPR003615">
    <property type="entry name" value="HNH_nuc"/>
</dbReference>
<dbReference type="InterPro" id="IPR043502">
    <property type="entry name" value="DNA/RNA_pol_sf"/>
</dbReference>
<name>A0A2N8PRE1_ENTAV</name>
<dbReference type="GO" id="GO:0004519">
    <property type="term" value="F:endonuclease activity"/>
    <property type="evidence" value="ECO:0007669"/>
    <property type="project" value="InterPro"/>
</dbReference>
<proteinExistence type="predicted"/>
<dbReference type="CDD" id="cd01651">
    <property type="entry name" value="RT_G2_intron"/>
    <property type="match status" value="1"/>
</dbReference>
<dbReference type="PANTHER" id="PTHR34047:SF8">
    <property type="entry name" value="PROTEIN YKFC"/>
    <property type="match status" value="1"/>
</dbReference>
<protein>
    <submittedName>
        <fullName evidence="2">Group II intron reverse transcriptase/maturase</fullName>
        <ecNumber evidence="2">2.7.7.49</ecNumber>
    </submittedName>
</protein>
<comment type="caution">
    <text evidence="2">The sequence shown here is derived from an EMBL/GenBank/DDBJ whole genome shotgun (WGS) entry which is preliminary data.</text>
</comment>
<dbReference type="Gene3D" id="1.10.30.50">
    <property type="match status" value="1"/>
</dbReference>
<dbReference type="InterPro" id="IPR030931">
    <property type="entry name" value="Group_II_RT_mat"/>
</dbReference>
<dbReference type="InterPro" id="IPR051083">
    <property type="entry name" value="GrpII_Intron_Splice-Mob/Def"/>
</dbReference>
<accession>A0A2N8PRE1</accession>
<dbReference type="PANTHER" id="PTHR34047">
    <property type="entry name" value="NUCLEAR INTRON MATURASE 1, MITOCHONDRIAL-RELATED"/>
    <property type="match status" value="1"/>
</dbReference>
<gene>
    <name evidence="2" type="primary">ltrA</name>
    <name evidence="2" type="ORF">EK398_20150</name>
</gene>
<evidence type="ECO:0000313" key="2">
    <source>
        <dbReference type="EMBL" id="RVU92795.1"/>
    </source>
</evidence>
<dbReference type="EMBL" id="RYZS01000002">
    <property type="protein sequence ID" value="RVU92795.1"/>
    <property type="molecule type" value="Genomic_DNA"/>
</dbReference>
<dbReference type="SUPFAM" id="SSF56672">
    <property type="entry name" value="DNA/RNA polymerases"/>
    <property type="match status" value="1"/>
</dbReference>
<feature type="domain" description="Reverse transcriptase" evidence="1">
    <location>
        <begin position="78"/>
        <end position="334"/>
    </location>
</feature>
<dbReference type="GO" id="GO:0008270">
    <property type="term" value="F:zinc ion binding"/>
    <property type="evidence" value="ECO:0007669"/>
    <property type="project" value="InterPro"/>
</dbReference>
<evidence type="ECO:0000313" key="3">
    <source>
        <dbReference type="Proteomes" id="UP000288388"/>
    </source>
</evidence>
<dbReference type="Pfam" id="PF01844">
    <property type="entry name" value="HNH"/>
    <property type="match status" value="1"/>
</dbReference>
<dbReference type="PROSITE" id="PS50878">
    <property type="entry name" value="RT_POL"/>
    <property type="match status" value="1"/>
</dbReference>
<keyword evidence="2" id="KW-0548">Nucleotidyltransferase</keyword>
<dbReference type="GO" id="GO:0003964">
    <property type="term" value="F:RNA-directed DNA polymerase activity"/>
    <property type="evidence" value="ECO:0007669"/>
    <property type="project" value="UniProtKB-KW"/>
</dbReference>
<dbReference type="NCBIfam" id="TIGR04416">
    <property type="entry name" value="group_II_RT_mat"/>
    <property type="match status" value="1"/>
</dbReference>
<keyword evidence="2" id="KW-0808">Transferase</keyword>
<organism evidence="2 3">
    <name type="scientific">Enterococcus avium</name>
    <name type="common">Streptococcus avium</name>
    <dbReference type="NCBI Taxonomy" id="33945"/>
    <lineage>
        <taxon>Bacteria</taxon>
        <taxon>Bacillati</taxon>
        <taxon>Bacillota</taxon>
        <taxon>Bacilli</taxon>
        <taxon>Lactobacillales</taxon>
        <taxon>Enterococcaceae</taxon>
        <taxon>Enterococcus</taxon>
    </lineage>
</organism>
<dbReference type="SMART" id="SM00507">
    <property type="entry name" value="HNHc"/>
    <property type="match status" value="1"/>
</dbReference>
<dbReference type="EC" id="2.7.7.49" evidence="2"/>